<dbReference type="Proteomes" id="UP000178817">
    <property type="component" value="Unassembled WGS sequence"/>
</dbReference>
<keyword evidence="1" id="KW-0812">Transmembrane</keyword>
<protein>
    <submittedName>
        <fullName evidence="2">Uncharacterized protein</fullName>
    </submittedName>
</protein>
<proteinExistence type="predicted"/>
<dbReference type="EMBL" id="MHUV01000005">
    <property type="protein sequence ID" value="OHA82587.1"/>
    <property type="molecule type" value="Genomic_DNA"/>
</dbReference>
<sequence length="178" mass="20437">MKKFLSVLVRILVTIIIATGVCYLIYSYSSNWRYLDQKNLVFTVEDAKGGEAFDVVVTKDQFSKLPNATTTINKLRKGVYSKNWGNEDTLVVKAVDWYNCGAGQIWGSYKIEDDKITIFSGKKSFGLKLINVAEACIYSYVMTYEISNLEYKDYQITYVRAPYKRGFFDSFIPQPRSL</sequence>
<keyword evidence="1" id="KW-1133">Transmembrane helix</keyword>
<keyword evidence="1" id="KW-0472">Membrane</keyword>
<evidence type="ECO:0000313" key="2">
    <source>
        <dbReference type="EMBL" id="OHA82587.1"/>
    </source>
</evidence>
<dbReference type="AlphaFoldDB" id="A0A1G2SC30"/>
<evidence type="ECO:0000256" key="1">
    <source>
        <dbReference type="SAM" id="Phobius"/>
    </source>
</evidence>
<feature type="transmembrane region" description="Helical" evidence="1">
    <location>
        <begin position="7"/>
        <end position="26"/>
    </location>
</feature>
<gene>
    <name evidence="2" type="ORF">A3B07_01485</name>
</gene>
<accession>A0A1G2SC30</accession>
<organism evidence="2 3">
    <name type="scientific">Candidatus Yonathbacteria bacterium RIFCSPLOWO2_01_FULL_43_27</name>
    <dbReference type="NCBI Taxonomy" id="1802726"/>
    <lineage>
        <taxon>Bacteria</taxon>
        <taxon>Candidatus Yonathiibacteriota</taxon>
    </lineage>
</organism>
<reference evidence="2 3" key="1">
    <citation type="journal article" date="2016" name="Nat. Commun.">
        <title>Thousands of microbial genomes shed light on interconnected biogeochemical processes in an aquifer system.</title>
        <authorList>
            <person name="Anantharaman K."/>
            <person name="Brown C.T."/>
            <person name="Hug L.A."/>
            <person name="Sharon I."/>
            <person name="Castelle C.J."/>
            <person name="Probst A.J."/>
            <person name="Thomas B.C."/>
            <person name="Singh A."/>
            <person name="Wilkins M.J."/>
            <person name="Karaoz U."/>
            <person name="Brodie E.L."/>
            <person name="Williams K.H."/>
            <person name="Hubbard S.S."/>
            <person name="Banfield J.F."/>
        </authorList>
    </citation>
    <scope>NUCLEOTIDE SEQUENCE [LARGE SCALE GENOMIC DNA]</scope>
</reference>
<comment type="caution">
    <text evidence="2">The sequence shown here is derived from an EMBL/GenBank/DDBJ whole genome shotgun (WGS) entry which is preliminary data.</text>
</comment>
<dbReference type="STRING" id="1802726.A3B07_01485"/>
<name>A0A1G2SC30_9BACT</name>
<evidence type="ECO:0000313" key="3">
    <source>
        <dbReference type="Proteomes" id="UP000178817"/>
    </source>
</evidence>